<accession>A0A167WX45</accession>
<feature type="compositionally biased region" description="Low complexity" evidence="1">
    <location>
        <begin position="166"/>
        <end position="181"/>
    </location>
</feature>
<feature type="region of interest" description="Disordered" evidence="1">
    <location>
        <begin position="307"/>
        <end position="356"/>
    </location>
</feature>
<reference evidence="2 3" key="1">
    <citation type="journal article" date="2016" name="Genome Biol. Evol.">
        <title>Divergent and convergent evolution of fungal pathogenicity.</title>
        <authorList>
            <person name="Shang Y."/>
            <person name="Xiao G."/>
            <person name="Zheng P."/>
            <person name="Cen K."/>
            <person name="Zhan S."/>
            <person name="Wang C."/>
        </authorList>
    </citation>
    <scope>NUCLEOTIDE SEQUENCE [LARGE SCALE GENOMIC DNA]</scope>
    <source>
        <strain evidence="2 3">RCEF 264</strain>
    </source>
</reference>
<gene>
    <name evidence="2" type="ORF">SPI_02930</name>
</gene>
<dbReference type="AlphaFoldDB" id="A0A167WX45"/>
<name>A0A167WX45_9HYPO</name>
<feature type="region of interest" description="Disordered" evidence="1">
    <location>
        <begin position="222"/>
        <end position="255"/>
    </location>
</feature>
<feature type="compositionally biased region" description="Basic residues" evidence="1">
    <location>
        <begin position="237"/>
        <end position="251"/>
    </location>
</feature>
<protein>
    <submittedName>
        <fullName evidence="2">Uncharacterized protein</fullName>
    </submittedName>
</protein>
<feature type="region of interest" description="Disordered" evidence="1">
    <location>
        <begin position="541"/>
        <end position="564"/>
    </location>
</feature>
<keyword evidence="3" id="KW-1185">Reference proteome</keyword>
<feature type="region of interest" description="Disordered" evidence="1">
    <location>
        <begin position="103"/>
        <end position="140"/>
    </location>
</feature>
<feature type="compositionally biased region" description="Gly residues" evidence="1">
    <location>
        <begin position="338"/>
        <end position="355"/>
    </location>
</feature>
<feature type="region of interest" description="Disordered" evidence="1">
    <location>
        <begin position="155"/>
        <end position="189"/>
    </location>
</feature>
<dbReference type="EMBL" id="AZHD01000004">
    <property type="protein sequence ID" value="OAA64283.1"/>
    <property type="molecule type" value="Genomic_DNA"/>
</dbReference>
<organism evidence="2 3">
    <name type="scientific">Niveomyces insectorum RCEF 264</name>
    <dbReference type="NCBI Taxonomy" id="1081102"/>
    <lineage>
        <taxon>Eukaryota</taxon>
        <taxon>Fungi</taxon>
        <taxon>Dikarya</taxon>
        <taxon>Ascomycota</taxon>
        <taxon>Pezizomycotina</taxon>
        <taxon>Sordariomycetes</taxon>
        <taxon>Hypocreomycetidae</taxon>
        <taxon>Hypocreales</taxon>
        <taxon>Cordycipitaceae</taxon>
        <taxon>Niveomyces</taxon>
    </lineage>
</organism>
<sequence>MPFGRRPTVVPLKPQWLSSSTGRHISRLAPAKAAQCQSRPFTGASQRNFARASPFRQKGSNEILSAETRRRPQQQQQQKAGPRNASSLFAKLFPDAARERLQRPKISGAPLQESASASLDDSEHWNNDAGINDTDSIPKTDWDAVPEEVRQWLQSETDAETEETKTTAAAAAAEEAAQDTANEPGATSRAKPTVLVLSGTTASLLPSDFFRIAPRIAVAAEAEEHEENEVETNLKSPSRRNSRRSHHHHRRLPVDGWAPGTDGLYKVVQDHDPTTLAPRSRYFLFFGSAAGALAYAQEVRDLHGLARRAVQPPQRRRSRSQAVQAVHEASRSDAARDGSGGTGGGDGPYRGGVGGPTAEEAAALRSFTLLPPTASLDLCTLPDEESSRSIYNNKDDNDHHYHHTTADTTAKVLVVLGDTNTTSGNGRGGGETTIEGVRSLLAADGAVRNLPWAVSDGLNGVVPVPWLVAEQARLQAVAGAAAGQKPPAPARIPSRLPELPRKTGEMDENARYARFVVSFADAVEARRFVRGWHRRRVILPDTSGAADGDGSENGSNGSKTVPPRRAVVDATVLW</sequence>
<dbReference type="Proteomes" id="UP000076874">
    <property type="component" value="Unassembled WGS sequence"/>
</dbReference>
<evidence type="ECO:0000313" key="2">
    <source>
        <dbReference type="EMBL" id="OAA64283.1"/>
    </source>
</evidence>
<comment type="caution">
    <text evidence="2">The sequence shown here is derived from an EMBL/GenBank/DDBJ whole genome shotgun (WGS) entry which is preliminary data.</text>
</comment>
<evidence type="ECO:0000313" key="3">
    <source>
        <dbReference type="Proteomes" id="UP000076874"/>
    </source>
</evidence>
<feature type="compositionally biased region" description="Polar residues" evidence="1">
    <location>
        <begin position="35"/>
        <end position="48"/>
    </location>
</feature>
<feature type="region of interest" description="Disordered" evidence="1">
    <location>
        <begin position="29"/>
        <end position="85"/>
    </location>
</feature>
<proteinExistence type="predicted"/>
<dbReference type="OrthoDB" id="5332316at2759"/>
<evidence type="ECO:0000256" key="1">
    <source>
        <dbReference type="SAM" id="MobiDB-lite"/>
    </source>
</evidence>